<accession>A0A2P6SJB4</accession>
<name>A0A2P6SJB4_ROSCH</name>
<evidence type="ECO:0000313" key="8">
    <source>
        <dbReference type="Proteomes" id="UP000238479"/>
    </source>
</evidence>
<proteinExistence type="predicted"/>
<keyword evidence="3" id="KW-0134">Cell wall</keyword>
<keyword evidence="3" id="KW-0964">Secreted</keyword>
<dbReference type="Proteomes" id="UP000238479">
    <property type="component" value="Chromosome 1"/>
</dbReference>
<organism evidence="7 8">
    <name type="scientific">Rosa chinensis</name>
    <name type="common">China rose</name>
    <dbReference type="NCBI Taxonomy" id="74649"/>
    <lineage>
        <taxon>Eukaryota</taxon>
        <taxon>Viridiplantae</taxon>
        <taxon>Streptophyta</taxon>
        <taxon>Embryophyta</taxon>
        <taxon>Tracheophyta</taxon>
        <taxon>Spermatophyta</taxon>
        <taxon>Magnoliopsida</taxon>
        <taxon>eudicotyledons</taxon>
        <taxon>Gunneridae</taxon>
        <taxon>Pentapetalae</taxon>
        <taxon>rosids</taxon>
        <taxon>fabids</taxon>
        <taxon>Rosales</taxon>
        <taxon>Rosaceae</taxon>
        <taxon>Rosoideae</taxon>
        <taxon>Rosoideae incertae sedis</taxon>
        <taxon>Rosa</taxon>
    </lineage>
</organism>
<evidence type="ECO:0000256" key="5">
    <source>
        <dbReference type="ARBA" id="ARBA00023085"/>
    </source>
</evidence>
<evidence type="ECO:0000259" key="6">
    <source>
        <dbReference type="Pfam" id="PF01095"/>
    </source>
</evidence>
<dbReference type="GO" id="GO:0045490">
    <property type="term" value="P:pectin catabolic process"/>
    <property type="evidence" value="ECO:0007669"/>
    <property type="project" value="UniProtKB-UniPathway"/>
</dbReference>
<dbReference type="Pfam" id="PF01095">
    <property type="entry name" value="Pectinesterase"/>
    <property type="match status" value="1"/>
</dbReference>
<evidence type="ECO:0000256" key="2">
    <source>
        <dbReference type="ARBA" id="ARBA00005184"/>
    </source>
</evidence>
<dbReference type="STRING" id="74649.A0A2P6SJB4"/>
<dbReference type="Gene3D" id="2.160.20.10">
    <property type="entry name" value="Single-stranded right-handed beta-helix, Pectin lyase-like"/>
    <property type="match status" value="1"/>
</dbReference>
<keyword evidence="5" id="KW-0063">Aspartyl esterase</keyword>
<dbReference type="GO" id="GO:0042545">
    <property type="term" value="P:cell wall modification"/>
    <property type="evidence" value="ECO:0007669"/>
    <property type="project" value="InterPro"/>
</dbReference>
<dbReference type="PANTHER" id="PTHR31707">
    <property type="entry name" value="PECTINESTERASE"/>
    <property type="match status" value="1"/>
</dbReference>
<comment type="caution">
    <text evidence="7">The sequence shown here is derived from an EMBL/GenBank/DDBJ whole genome shotgun (WGS) entry which is preliminary data.</text>
</comment>
<dbReference type="GO" id="GO:0030599">
    <property type="term" value="F:pectinesterase activity"/>
    <property type="evidence" value="ECO:0007669"/>
    <property type="project" value="UniProtKB-EC"/>
</dbReference>
<dbReference type="EC" id="3.1.1.11" evidence="7"/>
<dbReference type="AlphaFoldDB" id="A0A2P6SJB4"/>
<sequence>METVALTLYYGEFMNKGPGSELAGRVRWLGHHTDPSEADQFTATNFIDGDSWLPSTGIPYTST</sequence>
<keyword evidence="4 7" id="KW-0378">Hydrolase</keyword>
<dbReference type="InterPro" id="IPR000070">
    <property type="entry name" value="Pectinesterase_cat"/>
</dbReference>
<gene>
    <name evidence="7" type="ORF">RchiOBHm_Chr1g0362911</name>
</gene>
<comment type="subcellular location">
    <subcellularLocation>
        <location evidence="1">Secreted</location>
        <location evidence="1">Cell wall</location>
    </subcellularLocation>
</comment>
<dbReference type="UniPathway" id="UPA00545">
    <property type="reaction ID" value="UER00823"/>
</dbReference>
<evidence type="ECO:0000313" key="7">
    <source>
        <dbReference type="EMBL" id="PRQ58769.1"/>
    </source>
</evidence>
<keyword evidence="8" id="KW-1185">Reference proteome</keyword>
<dbReference type="InterPro" id="IPR011050">
    <property type="entry name" value="Pectin_lyase_fold/virulence"/>
</dbReference>
<protein>
    <submittedName>
        <fullName evidence="7">Putative pectinesterase</fullName>
        <ecNumber evidence="7">3.1.1.11</ecNumber>
    </submittedName>
</protein>
<dbReference type="SUPFAM" id="SSF51126">
    <property type="entry name" value="Pectin lyase-like"/>
    <property type="match status" value="1"/>
</dbReference>
<comment type="pathway">
    <text evidence="2">Glycan metabolism; pectin degradation; 2-dehydro-3-deoxy-D-gluconate from pectin: step 1/5.</text>
</comment>
<feature type="domain" description="Pectinesterase catalytic" evidence="6">
    <location>
        <begin position="6"/>
        <end position="50"/>
    </location>
</feature>
<reference evidence="7 8" key="1">
    <citation type="journal article" date="2018" name="Nat. Genet.">
        <title>The Rosa genome provides new insights in the design of modern roses.</title>
        <authorList>
            <person name="Bendahmane M."/>
        </authorList>
    </citation>
    <scope>NUCLEOTIDE SEQUENCE [LARGE SCALE GENOMIC DNA]</scope>
    <source>
        <strain evidence="8">cv. Old Blush</strain>
    </source>
</reference>
<evidence type="ECO:0000256" key="4">
    <source>
        <dbReference type="ARBA" id="ARBA00022801"/>
    </source>
</evidence>
<dbReference type="InterPro" id="IPR012334">
    <property type="entry name" value="Pectin_lyas_fold"/>
</dbReference>
<evidence type="ECO:0000256" key="3">
    <source>
        <dbReference type="ARBA" id="ARBA00022512"/>
    </source>
</evidence>
<dbReference type="Gramene" id="PRQ58769">
    <property type="protein sequence ID" value="PRQ58769"/>
    <property type="gene ID" value="RchiOBHm_Chr1g0362911"/>
</dbReference>
<dbReference type="EMBL" id="PDCK01000039">
    <property type="protein sequence ID" value="PRQ58769.1"/>
    <property type="molecule type" value="Genomic_DNA"/>
</dbReference>
<evidence type="ECO:0000256" key="1">
    <source>
        <dbReference type="ARBA" id="ARBA00004191"/>
    </source>
</evidence>
<dbReference type="OMA" id="RADWLEW"/>